<gene>
    <name evidence="1" type="ORF">BSAL_39240</name>
</gene>
<keyword evidence="2" id="KW-1185">Reference proteome</keyword>
<evidence type="ECO:0000313" key="1">
    <source>
        <dbReference type="EMBL" id="CUG92763.1"/>
    </source>
</evidence>
<dbReference type="EMBL" id="CYKH01002082">
    <property type="protein sequence ID" value="CUG92763.1"/>
    <property type="molecule type" value="Genomic_DNA"/>
</dbReference>
<reference evidence="2" key="1">
    <citation type="submission" date="2015-09" db="EMBL/GenBank/DDBJ databases">
        <authorList>
            <consortium name="Pathogen Informatics"/>
        </authorList>
    </citation>
    <scope>NUCLEOTIDE SEQUENCE [LARGE SCALE GENOMIC DNA]</scope>
    <source>
        <strain evidence="2">Lake Konstanz</strain>
    </source>
</reference>
<evidence type="ECO:0000313" key="2">
    <source>
        <dbReference type="Proteomes" id="UP000051952"/>
    </source>
</evidence>
<proteinExistence type="predicted"/>
<dbReference type="AlphaFoldDB" id="A0A0S4JTL5"/>
<dbReference type="VEuPathDB" id="TriTrypDB:BSAL_39240"/>
<protein>
    <submittedName>
        <fullName evidence="1">Uncharacterized protein</fullName>
    </submittedName>
</protein>
<dbReference type="Proteomes" id="UP000051952">
    <property type="component" value="Unassembled WGS sequence"/>
</dbReference>
<organism evidence="1 2">
    <name type="scientific">Bodo saltans</name>
    <name type="common">Flagellated protozoan</name>
    <dbReference type="NCBI Taxonomy" id="75058"/>
    <lineage>
        <taxon>Eukaryota</taxon>
        <taxon>Discoba</taxon>
        <taxon>Euglenozoa</taxon>
        <taxon>Kinetoplastea</taxon>
        <taxon>Metakinetoplastina</taxon>
        <taxon>Eubodonida</taxon>
        <taxon>Bodonidae</taxon>
        <taxon>Bodo</taxon>
    </lineage>
</organism>
<accession>A0A0S4JTL5</accession>
<name>A0A0S4JTL5_BODSA</name>
<sequence length="166" mass="17802">MGADTMACISNTYTRRCRFQQSMSHCYTAGNALTPAPATLVPTVACESMNASAATDRCYYRSGCATFFTCERLGASCVGNRQLCLPSVSGKCYTQSPPPAEDTTCGGHKGIATVARLDYGTMRFGGNADMWESLLTVNVRDSLVRTLRAHICSDRHEHGPSTIAIG</sequence>